<feature type="transmembrane region" description="Helical" evidence="1">
    <location>
        <begin position="21"/>
        <end position="39"/>
    </location>
</feature>
<feature type="transmembrane region" description="Helical" evidence="1">
    <location>
        <begin position="86"/>
        <end position="107"/>
    </location>
</feature>
<dbReference type="PANTHER" id="PTHR34220:SF7">
    <property type="entry name" value="SENSOR HISTIDINE KINASE YPDA"/>
    <property type="match status" value="1"/>
</dbReference>
<accession>A0ABS5K8D3</accession>
<evidence type="ECO:0000256" key="1">
    <source>
        <dbReference type="SAM" id="Phobius"/>
    </source>
</evidence>
<dbReference type="InterPro" id="IPR036890">
    <property type="entry name" value="HATPase_C_sf"/>
</dbReference>
<dbReference type="Pfam" id="PF06580">
    <property type="entry name" value="His_kinase"/>
    <property type="match status" value="1"/>
</dbReference>
<comment type="caution">
    <text evidence="3">The sequence shown here is derived from an EMBL/GenBank/DDBJ whole genome shotgun (WGS) entry which is preliminary data.</text>
</comment>
<evidence type="ECO:0000313" key="3">
    <source>
        <dbReference type="EMBL" id="MBS2211250.1"/>
    </source>
</evidence>
<sequence>MSIYSDICNKKYSFKKSFYIFLWYGITSALIGVIFLGFACPKCLLNIQAVGQNAGYSLLLGYSLFSFGFIFGWLENRYVAWISAPIKSLIVVLVSSTIYSSLVIFSVNWLWHSLLGQMPFKEFYARYAYVMWIEFGIFYFIALWFYARSFFIHWRKEVENREKLKRQALQLQYESLKTQVNPHFLFNSLNALTTLIEMNVPAAKQFTHELSCFYRDILQLKNKEIIPLEEEIQIVKRYIYLQKIRFGDNFTYRIPDIENNNQMVIPLSLQMLAENVFKHNSISANKKVHLDIQLSDDEVIISNTFYPRKDSSDSGTGLKNLNERILYLTNKQLTIKQDQQYFTIHLPLIQLDNAHINS</sequence>
<organism evidence="3 4">
    <name type="scientific">Carboxylicivirga mesophila</name>
    <dbReference type="NCBI Taxonomy" id="1166478"/>
    <lineage>
        <taxon>Bacteria</taxon>
        <taxon>Pseudomonadati</taxon>
        <taxon>Bacteroidota</taxon>
        <taxon>Bacteroidia</taxon>
        <taxon>Marinilabiliales</taxon>
        <taxon>Marinilabiliaceae</taxon>
        <taxon>Carboxylicivirga</taxon>
    </lineage>
</organism>
<gene>
    <name evidence="3" type="ORF">KEM09_07555</name>
</gene>
<dbReference type="InterPro" id="IPR010559">
    <property type="entry name" value="Sig_transdc_His_kin_internal"/>
</dbReference>
<dbReference type="GO" id="GO:0016301">
    <property type="term" value="F:kinase activity"/>
    <property type="evidence" value="ECO:0007669"/>
    <property type="project" value="UniProtKB-KW"/>
</dbReference>
<dbReference type="RefSeq" id="WP_212227283.1">
    <property type="nucleotide sequence ID" value="NZ_JAGUCN010000006.1"/>
</dbReference>
<evidence type="ECO:0000313" key="4">
    <source>
        <dbReference type="Proteomes" id="UP000721861"/>
    </source>
</evidence>
<reference evidence="3 4" key="1">
    <citation type="journal article" date="2014" name="Int. J. Syst. Evol. Microbiol.">
        <title>Carboxylicivirga gen. nov. in the family Marinilabiliaceae with two novel species, Carboxylicivirga mesophila sp. nov. and Carboxylicivirga taeanensis sp. nov., and reclassification of Cytophaga fermentans as Saccharicrinis fermentans gen. nov., comb. nov.</title>
        <authorList>
            <person name="Yang S.H."/>
            <person name="Seo H.S."/>
            <person name="Woo J.H."/>
            <person name="Oh H.M."/>
            <person name="Jang H."/>
            <person name="Lee J.H."/>
            <person name="Kim S.J."/>
            <person name="Kwon K.K."/>
        </authorList>
    </citation>
    <scope>NUCLEOTIDE SEQUENCE [LARGE SCALE GENOMIC DNA]</scope>
    <source>
        <strain evidence="3 4">JCM 18290</strain>
    </source>
</reference>
<dbReference type="InterPro" id="IPR050640">
    <property type="entry name" value="Bact_2-comp_sensor_kinase"/>
</dbReference>
<name>A0ABS5K8D3_9BACT</name>
<keyword evidence="3" id="KW-0808">Transferase</keyword>
<feature type="transmembrane region" description="Helical" evidence="1">
    <location>
        <begin position="54"/>
        <end position="74"/>
    </location>
</feature>
<dbReference type="Proteomes" id="UP000721861">
    <property type="component" value="Unassembled WGS sequence"/>
</dbReference>
<dbReference type="Gene3D" id="3.30.565.10">
    <property type="entry name" value="Histidine kinase-like ATPase, C-terminal domain"/>
    <property type="match status" value="1"/>
</dbReference>
<feature type="domain" description="Signal transduction histidine kinase internal region" evidence="2">
    <location>
        <begin position="172"/>
        <end position="250"/>
    </location>
</feature>
<keyword evidence="1" id="KW-0812">Transmembrane</keyword>
<dbReference type="EMBL" id="JAGUCN010000006">
    <property type="protein sequence ID" value="MBS2211250.1"/>
    <property type="molecule type" value="Genomic_DNA"/>
</dbReference>
<feature type="transmembrane region" description="Helical" evidence="1">
    <location>
        <begin position="127"/>
        <end position="147"/>
    </location>
</feature>
<keyword evidence="3" id="KW-0418">Kinase</keyword>
<dbReference type="PANTHER" id="PTHR34220">
    <property type="entry name" value="SENSOR HISTIDINE KINASE YPDA"/>
    <property type="match status" value="1"/>
</dbReference>
<protein>
    <submittedName>
        <fullName evidence="3">Histidine kinase</fullName>
    </submittedName>
</protein>
<keyword evidence="4" id="KW-1185">Reference proteome</keyword>
<proteinExistence type="predicted"/>
<keyword evidence="1" id="KW-0472">Membrane</keyword>
<keyword evidence="1" id="KW-1133">Transmembrane helix</keyword>
<evidence type="ECO:0000259" key="2">
    <source>
        <dbReference type="Pfam" id="PF06580"/>
    </source>
</evidence>